<keyword evidence="6" id="KW-1185">Reference proteome</keyword>
<dbReference type="GO" id="GO:0015926">
    <property type="term" value="F:glucosidase activity"/>
    <property type="evidence" value="ECO:0007669"/>
    <property type="project" value="InterPro"/>
</dbReference>
<evidence type="ECO:0000256" key="2">
    <source>
        <dbReference type="ARBA" id="ARBA00022801"/>
    </source>
</evidence>
<dbReference type="RefSeq" id="WP_268778906.1">
    <property type="nucleotide sequence ID" value="NZ_JAPRAT010000003.1"/>
</dbReference>
<protein>
    <recommendedName>
        <fullName evidence="4">Arabinogalactan endo-beta-1,4-galactanase</fullName>
        <ecNumber evidence="4">3.2.1.89</ecNumber>
    </recommendedName>
</protein>
<proteinExistence type="inferred from homology"/>
<evidence type="ECO:0000313" key="6">
    <source>
        <dbReference type="Proteomes" id="UP001084197"/>
    </source>
</evidence>
<dbReference type="EC" id="3.2.1.89" evidence="4"/>
<dbReference type="Proteomes" id="UP001084197">
    <property type="component" value="Unassembled WGS sequence"/>
</dbReference>
<dbReference type="GO" id="GO:0045490">
    <property type="term" value="P:pectin catabolic process"/>
    <property type="evidence" value="ECO:0007669"/>
    <property type="project" value="TreeGrafter"/>
</dbReference>
<evidence type="ECO:0000256" key="1">
    <source>
        <dbReference type="ARBA" id="ARBA00010687"/>
    </source>
</evidence>
<dbReference type="AlphaFoldDB" id="A0A9J6R947"/>
<dbReference type="Pfam" id="PF07745">
    <property type="entry name" value="Glyco_hydro_53"/>
    <property type="match status" value="1"/>
</dbReference>
<evidence type="ECO:0000256" key="4">
    <source>
        <dbReference type="RuleBase" id="RU361192"/>
    </source>
</evidence>
<name>A0A9J6R947_9BACI</name>
<reference evidence="5" key="1">
    <citation type="submission" date="2022-11" db="EMBL/GenBank/DDBJ databases">
        <title>WGS of Natronobacillus azotifigens 24KS-1, an anaerobic diazotrophic haloalkaliphile from soda-rich habitats.</title>
        <authorList>
            <person name="Sorokin D.Y."/>
            <person name="Merkel A.Y."/>
        </authorList>
    </citation>
    <scope>NUCLEOTIDE SEQUENCE</scope>
    <source>
        <strain evidence="5">24KS-1</strain>
    </source>
</reference>
<dbReference type="EMBL" id="JAPRAT010000003">
    <property type="protein sequence ID" value="MCZ0702141.1"/>
    <property type="molecule type" value="Genomic_DNA"/>
</dbReference>
<dbReference type="Gene3D" id="3.20.20.80">
    <property type="entry name" value="Glycosidases"/>
    <property type="match status" value="1"/>
</dbReference>
<comment type="catalytic activity">
    <reaction evidence="4">
        <text>The enzyme specifically hydrolyzes (1-&gt;4)-beta-D-galactosidic linkages in type I arabinogalactans.</text>
        <dbReference type="EC" id="3.2.1.89"/>
    </reaction>
</comment>
<keyword evidence="3 4" id="KW-0326">Glycosidase</keyword>
<gene>
    <name evidence="5" type="ORF">OWO01_02815</name>
</gene>
<organism evidence="5 6">
    <name type="scientific">Natronobacillus azotifigens</name>
    <dbReference type="NCBI Taxonomy" id="472978"/>
    <lineage>
        <taxon>Bacteria</taxon>
        <taxon>Bacillati</taxon>
        <taxon>Bacillota</taxon>
        <taxon>Bacilli</taxon>
        <taxon>Bacillales</taxon>
        <taxon>Bacillaceae</taxon>
        <taxon>Natronobacillus</taxon>
    </lineage>
</organism>
<keyword evidence="2 4" id="KW-0378">Hydrolase</keyword>
<dbReference type="SUPFAM" id="SSF51445">
    <property type="entry name" value="(Trans)glycosidases"/>
    <property type="match status" value="1"/>
</dbReference>
<dbReference type="InterPro" id="IPR011683">
    <property type="entry name" value="Glyco_hydro_53"/>
</dbReference>
<evidence type="ECO:0000256" key="3">
    <source>
        <dbReference type="ARBA" id="ARBA00023295"/>
    </source>
</evidence>
<dbReference type="PANTHER" id="PTHR34983:SF2">
    <property type="entry name" value="ENDO-BETA-1,4-GALACTANASE"/>
    <property type="match status" value="1"/>
</dbReference>
<evidence type="ECO:0000313" key="5">
    <source>
        <dbReference type="EMBL" id="MCZ0702141.1"/>
    </source>
</evidence>
<dbReference type="PANTHER" id="PTHR34983">
    <property type="entry name" value="ARABINOGALACTAN ENDO-BETA-1,4-GALACTANASE A"/>
    <property type="match status" value="1"/>
</dbReference>
<comment type="caution">
    <text evidence="5">The sequence shown here is derived from an EMBL/GenBank/DDBJ whole genome shotgun (WGS) entry which is preliminary data.</text>
</comment>
<accession>A0A9J6R947</accession>
<dbReference type="GO" id="GO:0031218">
    <property type="term" value="F:arabinogalactan endo-1,4-beta-galactosidase activity"/>
    <property type="evidence" value="ECO:0007669"/>
    <property type="project" value="UniProtKB-EC"/>
</dbReference>
<sequence>MEQIEVKGVDVSTLNEVELLGGGFYVDGEKQDFFRIVKNKGINTVRLKLWVDPYDENGDPYLGGTNDLKTTLALAKRAKDVGMAFMLNLHYSDFWVDPKKQTKPKKWRSISGKALEEQVYLYTKEVLQTCEANDLLPEYIQIGNEITNGMLWPDGKTPYYIAEERKFETVDEETRKMQYDALVGLLKAGVRATREVCSAKIIIHLDFGGADDLYRKWFDEITKRELDYDIIGLSYYPYWHGDLQALAVNLKQLGERYDKDLLVVETAYGFTEQSSVGSENIFTKALAEKTGYSQTVEGQTAFLEDLIEVVKNANGTNYQSLGIVYWEPAWLPVKHTSWASESGMKYANDIANRGNHWANQGLFDFEGNALKSLNVFQD</sequence>
<dbReference type="InterPro" id="IPR017853">
    <property type="entry name" value="GH"/>
</dbReference>
<comment type="similarity">
    <text evidence="1 4">Belongs to the glycosyl hydrolase 53 family.</text>
</comment>